<feature type="compositionally biased region" description="Basic and acidic residues" evidence="1">
    <location>
        <begin position="68"/>
        <end position="80"/>
    </location>
</feature>
<dbReference type="AlphaFoldDB" id="A0A1T5IMN5"/>
<keyword evidence="3" id="KW-1185">Reference proteome</keyword>
<proteinExistence type="predicted"/>
<organism evidence="2 3">
    <name type="scientific">Okibacterium fritillariae</name>
    <dbReference type="NCBI Taxonomy" id="123320"/>
    <lineage>
        <taxon>Bacteria</taxon>
        <taxon>Bacillati</taxon>
        <taxon>Actinomycetota</taxon>
        <taxon>Actinomycetes</taxon>
        <taxon>Micrococcales</taxon>
        <taxon>Microbacteriaceae</taxon>
        <taxon>Okibacterium</taxon>
    </lineage>
</organism>
<protein>
    <submittedName>
        <fullName evidence="2">Uncharacterized protein</fullName>
    </submittedName>
</protein>
<evidence type="ECO:0000313" key="3">
    <source>
        <dbReference type="Proteomes" id="UP000190857"/>
    </source>
</evidence>
<name>A0A1T5IMN5_9MICO</name>
<reference evidence="2 3" key="1">
    <citation type="submission" date="2017-02" db="EMBL/GenBank/DDBJ databases">
        <authorList>
            <person name="Peterson S.W."/>
        </authorList>
    </citation>
    <scope>NUCLEOTIDE SEQUENCE [LARGE SCALE GENOMIC DNA]</scope>
    <source>
        <strain evidence="2 3">VKM Ac-2059</strain>
    </source>
</reference>
<gene>
    <name evidence="2" type="ORF">SAMN06309945_0631</name>
</gene>
<evidence type="ECO:0000313" key="2">
    <source>
        <dbReference type="EMBL" id="SKC40395.1"/>
    </source>
</evidence>
<evidence type="ECO:0000256" key="1">
    <source>
        <dbReference type="SAM" id="MobiDB-lite"/>
    </source>
</evidence>
<feature type="region of interest" description="Disordered" evidence="1">
    <location>
        <begin position="64"/>
        <end position="100"/>
    </location>
</feature>
<sequence length="100" mass="10916">MKRITVTIDKQRFAVPVTSDITALKDAIEDALRRGGGFVDVPAGPNHTLSVLVSPGLTLFIEEEDLPADEHARRESDQAPHEGGSGSYWPTDQIDFDLDV</sequence>
<accession>A0A1T5IMN5</accession>
<dbReference type="SUPFAM" id="SSF51126">
    <property type="entry name" value="Pectin lyase-like"/>
    <property type="match status" value="1"/>
</dbReference>
<dbReference type="InterPro" id="IPR011050">
    <property type="entry name" value="Pectin_lyase_fold/virulence"/>
</dbReference>
<dbReference type="Proteomes" id="UP000190857">
    <property type="component" value="Unassembled WGS sequence"/>
</dbReference>
<dbReference type="EMBL" id="FUZP01000001">
    <property type="protein sequence ID" value="SKC40395.1"/>
    <property type="molecule type" value="Genomic_DNA"/>
</dbReference>